<comment type="caution">
    <text evidence="2">The sequence shown here is derived from an EMBL/GenBank/DDBJ whole genome shotgun (WGS) entry which is preliminary data.</text>
</comment>
<feature type="region of interest" description="Disordered" evidence="1">
    <location>
        <begin position="1"/>
        <end position="44"/>
    </location>
</feature>
<reference evidence="2 3" key="1">
    <citation type="journal article" date="2019" name="Sci. Rep.">
        <title>Orb-weaving spider Araneus ventricosus genome elucidates the spidroin gene catalogue.</title>
        <authorList>
            <person name="Kono N."/>
            <person name="Nakamura H."/>
            <person name="Ohtoshi R."/>
            <person name="Moran D.A.P."/>
            <person name="Shinohara A."/>
            <person name="Yoshida Y."/>
            <person name="Fujiwara M."/>
            <person name="Mori M."/>
            <person name="Tomita M."/>
            <person name="Arakawa K."/>
        </authorList>
    </citation>
    <scope>NUCLEOTIDE SEQUENCE [LARGE SCALE GENOMIC DNA]</scope>
</reference>
<accession>A0A4Y2C8A4</accession>
<dbReference type="AlphaFoldDB" id="A0A4Y2C8A4"/>
<dbReference type="OrthoDB" id="6627073at2759"/>
<proteinExistence type="predicted"/>
<gene>
    <name evidence="2" type="ORF">AVEN_176355_1</name>
</gene>
<evidence type="ECO:0000313" key="2">
    <source>
        <dbReference type="EMBL" id="GBM00096.1"/>
    </source>
</evidence>
<dbReference type="EMBL" id="BGPR01000154">
    <property type="protein sequence ID" value="GBM00096.1"/>
    <property type="molecule type" value="Genomic_DNA"/>
</dbReference>
<organism evidence="2 3">
    <name type="scientific">Araneus ventricosus</name>
    <name type="common">Orbweaver spider</name>
    <name type="synonym">Epeira ventricosa</name>
    <dbReference type="NCBI Taxonomy" id="182803"/>
    <lineage>
        <taxon>Eukaryota</taxon>
        <taxon>Metazoa</taxon>
        <taxon>Ecdysozoa</taxon>
        <taxon>Arthropoda</taxon>
        <taxon>Chelicerata</taxon>
        <taxon>Arachnida</taxon>
        <taxon>Araneae</taxon>
        <taxon>Araneomorphae</taxon>
        <taxon>Entelegynae</taxon>
        <taxon>Araneoidea</taxon>
        <taxon>Araneidae</taxon>
        <taxon>Araneus</taxon>
    </lineage>
</organism>
<keyword evidence="3" id="KW-1185">Reference proteome</keyword>
<sequence>MLRVCCGSGTSDSVPAHGVYAERGGQRAPQSPLADSPTMDRPRSPWRRSIFLKQEERGHSIADGLDVCSPRQYDRHIKRIKGQSCHGD</sequence>
<name>A0A4Y2C8A4_ARAVE</name>
<dbReference type="Proteomes" id="UP000499080">
    <property type="component" value="Unassembled WGS sequence"/>
</dbReference>
<evidence type="ECO:0000256" key="1">
    <source>
        <dbReference type="SAM" id="MobiDB-lite"/>
    </source>
</evidence>
<protein>
    <submittedName>
        <fullName evidence="2">Uncharacterized protein</fullName>
    </submittedName>
</protein>
<evidence type="ECO:0000313" key="3">
    <source>
        <dbReference type="Proteomes" id="UP000499080"/>
    </source>
</evidence>